<accession>A0A1Q9E594</accession>
<dbReference type="Gene3D" id="1.25.40.10">
    <property type="entry name" value="Tetratricopeptide repeat domain"/>
    <property type="match status" value="4"/>
</dbReference>
<reference evidence="3 4" key="1">
    <citation type="submission" date="2016-02" db="EMBL/GenBank/DDBJ databases">
        <title>Genome analysis of coral dinoflagellate symbionts highlights evolutionary adaptations to a symbiotic lifestyle.</title>
        <authorList>
            <person name="Aranda M."/>
            <person name="Li Y."/>
            <person name="Liew Y.J."/>
            <person name="Baumgarten S."/>
            <person name="Simakov O."/>
            <person name="Wilson M."/>
            <person name="Piel J."/>
            <person name="Ashoor H."/>
            <person name="Bougouffa S."/>
            <person name="Bajic V.B."/>
            <person name="Ryu T."/>
            <person name="Ravasi T."/>
            <person name="Bayer T."/>
            <person name="Micklem G."/>
            <person name="Kim H."/>
            <person name="Bhak J."/>
            <person name="Lajeunesse T.C."/>
            <person name="Voolstra C.R."/>
        </authorList>
    </citation>
    <scope>NUCLEOTIDE SEQUENCE [LARGE SCALE GENOMIC DNA]</scope>
    <source>
        <strain evidence="3 4">CCMP2467</strain>
    </source>
</reference>
<dbReference type="PROSITE" id="PS51375">
    <property type="entry name" value="PPR"/>
    <property type="match status" value="3"/>
</dbReference>
<dbReference type="Pfam" id="PF13041">
    <property type="entry name" value="PPR_2"/>
    <property type="match status" value="1"/>
</dbReference>
<dbReference type="AlphaFoldDB" id="A0A1Q9E594"/>
<evidence type="ECO:0000256" key="2">
    <source>
        <dbReference type="PROSITE-ProRule" id="PRU00708"/>
    </source>
</evidence>
<evidence type="ECO:0000313" key="4">
    <source>
        <dbReference type="Proteomes" id="UP000186817"/>
    </source>
</evidence>
<dbReference type="NCBIfam" id="TIGR00756">
    <property type="entry name" value="PPR"/>
    <property type="match status" value="1"/>
</dbReference>
<keyword evidence="1" id="KW-0677">Repeat</keyword>
<comment type="caution">
    <text evidence="3">The sequence shown here is derived from an EMBL/GenBank/DDBJ whole genome shotgun (WGS) entry which is preliminary data.</text>
</comment>
<dbReference type="Pfam" id="PF13812">
    <property type="entry name" value="PPR_3"/>
    <property type="match status" value="1"/>
</dbReference>
<dbReference type="InterPro" id="IPR011990">
    <property type="entry name" value="TPR-like_helical_dom_sf"/>
</dbReference>
<feature type="repeat" description="PPR" evidence="2">
    <location>
        <begin position="521"/>
        <end position="555"/>
    </location>
</feature>
<dbReference type="PANTHER" id="PTHR47936:SF1">
    <property type="entry name" value="PENTATRICOPEPTIDE REPEAT-CONTAINING PROTEIN GUN1, CHLOROPLASTIC"/>
    <property type="match status" value="1"/>
</dbReference>
<sequence>MASDSSEPCYSVGSRVEVDWPLLTGGFAPFHATVVAIASRKRKADADSHSTTGDFKYLLRWQDGASDCWQTLRKLSHRPVAQKGDTMPWKDKCEAADHAETPLAAYRDVARILHYVAEHLGKDPETLRIYDPYYCAGAVVTQLRALGEQQSDINGQRAGQEAPTVAAHTESHVTVGIGAFASARRWREAVDLQSKVIGGAELYLGLQAEQVALNLFTAMVEDAVIPNTVSYNVTMSSFSKAARWDLAMELFSARGENWPEALRLFGSLAGAALTPDVLSLSCCYSAAIHSCDKGHCWELALGLFDQMLHAQMTHDAVSYNATISTCEKAEQWQLALFWGMPAAALRPDVVNYGTALNSCAKSGVTYSAAIASCRPAGQWVAVHLLSLMQTEDIALDALCYTAAIGCCEKSGQWEWALHLLQNMPTATVAPNVISYSAVISSCGPRAAWQQSLALLRKLAITRRLGDCFQEALDVFSSMAHAELRPTAVTFGSLMNACAKMERWQLAMHLFADMPTVRVRPDVVNFSVGLAACGKGGQWQLALRMFQAMTDDQVSPNLVSYNALFDCLHETDVGPILFRQARPLYTGLLRKGITTLDLHDMSAGAAWLAVRFRQATGDWGASR</sequence>
<dbReference type="PANTHER" id="PTHR47936">
    <property type="entry name" value="PPR_LONG DOMAIN-CONTAINING PROTEIN"/>
    <property type="match status" value="1"/>
</dbReference>
<name>A0A1Q9E594_SYMMI</name>
<dbReference type="OrthoDB" id="185373at2759"/>
<dbReference type="InterPro" id="IPR002885">
    <property type="entry name" value="PPR_rpt"/>
</dbReference>
<evidence type="ECO:0000313" key="3">
    <source>
        <dbReference type="EMBL" id="OLQ02601.1"/>
    </source>
</evidence>
<dbReference type="Pfam" id="PF01535">
    <property type="entry name" value="PPR"/>
    <property type="match status" value="2"/>
</dbReference>
<feature type="repeat" description="PPR" evidence="2">
    <location>
        <begin position="396"/>
        <end position="430"/>
    </location>
</feature>
<feature type="repeat" description="PPR" evidence="2">
    <location>
        <begin position="486"/>
        <end position="520"/>
    </location>
</feature>
<protein>
    <submittedName>
        <fullName evidence="3">Pentatricopeptide repeat-containing protein, chloroplastic</fullName>
    </submittedName>
</protein>
<keyword evidence="4" id="KW-1185">Reference proteome</keyword>
<gene>
    <name evidence="3" type="ORF">AK812_SmicGene14523</name>
</gene>
<organism evidence="3 4">
    <name type="scientific">Symbiodinium microadriaticum</name>
    <name type="common">Dinoflagellate</name>
    <name type="synonym">Zooxanthella microadriatica</name>
    <dbReference type="NCBI Taxonomy" id="2951"/>
    <lineage>
        <taxon>Eukaryota</taxon>
        <taxon>Sar</taxon>
        <taxon>Alveolata</taxon>
        <taxon>Dinophyceae</taxon>
        <taxon>Suessiales</taxon>
        <taxon>Symbiodiniaceae</taxon>
        <taxon>Symbiodinium</taxon>
    </lineage>
</organism>
<dbReference type="Proteomes" id="UP000186817">
    <property type="component" value="Unassembled WGS sequence"/>
</dbReference>
<proteinExistence type="predicted"/>
<dbReference type="EMBL" id="LSRX01000260">
    <property type="protein sequence ID" value="OLQ02601.1"/>
    <property type="molecule type" value="Genomic_DNA"/>
</dbReference>
<evidence type="ECO:0000256" key="1">
    <source>
        <dbReference type="ARBA" id="ARBA00022737"/>
    </source>
</evidence>